<dbReference type="CDD" id="cd02503">
    <property type="entry name" value="MobA"/>
    <property type="match status" value="1"/>
</dbReference>
<dbReference type="EC" id="2.7.7.77" evidence="8"/>
<protein>
    <recommendedName>
        <fullName evidence="8">Probable molybdenum cofactor guanylyltransferase</fullName>
        <shortName evidence="8">MoCo guanylyltransferase</shortName>
        <ecNumber evidence="8">2.7.7.77</ecNumber>
    </recommendedName>
    <alternativeName>
        <fullName evidence="8">GTP:molybdopterin guanylyltransferase</fullName>
    </alternativeName>
    <alternativeName>
        <fullName evidence="8">Mo-MPT guanylyltransferase</fullName>
    </alternativeName>
    <alternativeName>
        <fullName evidence="8">Molybdopterin guanylyltransferase</fullName>
    </alternativeName>
    <alternativeName>
        <fullName evidence="8">Molybdopterin-guanine dinucleotide synthase</fullName>
        <shortName evidence="8">MGD synthase</shortName>
    </alternativeName>
</protein>
<evidence type="ECO:0000256" key="1">
    <source>
        <dbReference type="ARBA" id="ARBA00022490"/>
    </source>
</evidence>
<dbReference type="SUPFAM" id="SSF53448">
    <property type="entry name" value="Nucleotide-diphospho-sugar transferases"/>
    <property type="match status" value="1"/>
</dbReference>
<evidence type="ECO:0000313" key="11">
    <source>
        <dbReference type="Proteomes" id="UP001205740"/>
    </source>
</evidence>
<evidence type="ECO:0000256" key="6">
    <source>
        <dbReference type="ARBA" id="ARBA00023134"/>
    </source>
</evidence>
<dbReference type="InterPro" id="IPR025877">
    <property type="entry name" value="MobA-like_NTP_Trfase"/>
</dbReference>
<feature type="binding site" evidence="8">
    <location>
        <position position="22"/>
    </location>
    <ligand>
        <name>GTP</name>
        <dbReference type="ChEBI" id="CHEBI:37565"/>
    </ligand>
</feature>
<dbReference type="HAMAP" id="MF_00316">
    <property type="entry name" value="MobA"/>
    <property type="match status" value="1"/>
</dbReference>
<keyword evidence="5 8" id="KW-0460">Magnesium</keyword>
<feature type="binding site" evidence="8">
    <location>
        <position position="104"/>
    </location>
    <ligand>
        <name>Mg(2+)</name>
        <dbReference type="ChEBI" id="CHEBI:18420"/>
    </ligand>
</feature>
<evidence type="ECO:0000313" key="10">
    <source>
        <dbReference type="EMBL" id="MCP2158915.1"/>
    </source>
</evidence>
<keyword evidence="11" id="KW-1185">Reference proteome</keyword>
<dbReference type="PANTHER" id="PTHR19136">
    <property type="entry name" value="MOLYBDENUM COFACTOR GUANYLYLTRANSFERASE"/>
    <property type="match status" value="1"/>
</dbReference>
<reference evidence="10 11" key="1">
    <citation type="submission" date="2022-06" db="EMBL/GenBank/DDBJ databases">
        <title>Genomic Encyclopedia of Archaeal and Bacterial Type Strains, Phase II (KMG-II): from individual species to whole genera.</title>
        <authorList>
            <person name="Goeker M."/>
        </authorList>
    </citation>
    <scope>NUCLEOTIDE SEQUENCE [LARGE SCALE GENOMIC DNA]</scope>
    <source>
        <strain evidence="10 11">DSM 45037</strain>
    </source>
</reference>
<proteinExistence type="inferred from homology"/>
<keyword evidence="3 8" id="KW-0479">Metal-binding</keyword>
<evidence type="ECO:0000256" key="4">
    <source>
        <dbReference type="ARBA" id="ARBA00022741"/>
    </source>
</evidence>
<accession>A0ABT1GVB8</accession>
<comment type="caution">
    <text evidence="10">The sequence shown here is derived from an EMBL/GenBank/DDBJ whole genome shotgun (WGS) entry which is preliminary data.</text>
</comment>
<dbReference type="Pfam" id="PF12804">
    <property type="entry name" value="NTP_transf_3"/>
    <property type="match status" value="1"/>
</dbReference>
<keyword evidence="6 8" id="KW-0342">GTP-binding</keyword>
<keyword evidence="2 8" id="KW-0808">Transferase</keyword>
<comment type="catalytic activity">
    <reaction evidence="8">
        <text>Mo-molybdopterin + GTP + H(+) = Mo-molybdopterin guanine dinucleotide + diphosphate</text>
        <dbReference type="Rhea" id="RHEA:34243"/>
        <dbReference type="ChEBI" id="CHEBI:15378"/>
        <dbReference type="ChEBI" id="CHEBI:33019"/>
        <dbReference type="ChEBI" id="CHEBI:37565"/>
        <dbReference type="ChEBI" id="CHEBI:71302"/>
        <dbReference type="ChEBI" id="CHEBI:71310"/>
        <dbReference type="EC" id="2.7.7.77"/>
    </reaction>
</comment>
<keyword evidence="1 8" id="KW-0963">Cytoplasm</keyword>
<feature type="domain" description="MobA-like NTP transferase" evidence="9">
    <location>
        <begin position="7"/>
        <end position="167"/>
    </location>
</feature>
<dbReference type="Gene3D" id="3.90.550.10">
    <property type="entry name" value="Spore Coat Polysaccharide Biosynthesis Protein SpsA, Chain A"/>
    <property type="match status" value="1"/>
</dbReference>
<evidence type="ECO:0000256" key="2">
    <source>
        <dbReference type="ARBA" id="ARBA00022679"/>
    </source>
</evidence>
<evidence type="ECO:0000256" key="7">
    <source>
        <dbReference type="ARBA" id="ARBA00023150"/>
    </source>
</evidence>
<evidence type="ECO:0000256" key="3">
    <source>
        <dbReference type="ARBA" id="ARBA00022723"/>
    </source>
</evidence>
<dbReference type="InterPro" id="IPR013482">
    <property type="entry name" value="Molybde_CF_guanTrfase"/>
</dbReference>
<evidence type="ECO:0000256" key="8">
    <source>
        <dbReference type="HAMAP-Rule" id="MF_00316"/>
    </source>
</evidence>
<feature type="binding site" evidence="8">
    <location>
        <begin position="10"/>
        <end position="12"/>
    </location>
    <ligand>
        <name>GTP</name>
        <dbReference type="ChEBI" id="CHEBI:37565"/>
    </ligand>
</feature>
<dbReference type="InterPro" id="IPR029044">
    <property type="entry name" value="Nucleotide-diphossugar_trans"/>
</dbReference>
<dbReference type="Proteomes" id="UP001205740">
    <property type="component" value="Unassembled WGS sequence"/>
</dbReference>
<comment type="caution">
    <text evidence="8">Lacks conserved residue(s) required for the propagation of feature annotation.</text>
</comment>
<feature type="binding site" evidence="8">
    <location>
        <position position="104"/>
    </location>
    <ligand>
        <name>GTP</name>
        <dbReference type="ChEBI" id="CHEBI:37565"/>
    </ligand>
</feature>
<keyword evidence="4 8" id="KW-0547">Nucleotide-binding</keyword>
<evidence type="ECO:0000256" key="5">
    <source>
        <dbReference type="ARBA" id="ARBA00022842"/>
    </source>
</evidence>
<name>A0ABT1GVB8_9NOCA</name>
<evidence type="ECO:0000259" key="9">
    <source>
        <dbReference type="Pfam" id="PF12804"/>
    </source>
</evidence>
<sequence length="201" mass="21067">MSHPLAALVLAGGASRRMGEDKAALDLGGQPMLTRIVTELRRRCDPITVVAAADSPAYRAFSGDTDLVWVTDEDPGTGPLGALAAGLTDAAARGLSAVFVCATDMPLLRAELVDELAAGLGADDEAVIAVDAQRQHPLAAIYRSSCAGRLTELVAGGERRLLAALDEMVVHRVGVSDPSWLTNVNAPEDVHRLRLDKIAIP</sequence>
<dbReference type="PANTHER" id="PTHR19136:SF81">
    <property type="entry name" value="MOLYBDENUM COFACTOR GUANYLYLTRANSFERASE"/>
    <property type="match status" value="1"/>
</dbReference>
<dbReference type="RefSeq" id="WP_253652545.1">
    <property type="nucleotide sequence ID" value="NZ_BAAAOE010000004.1"/>
</dbReference>
<gene>
    <name evidence="8" type="primary">mobA</name>
    <name evidence="10" type="ORF">LX12_000079</name>
</gene>
<feature type="binding site" evidence="8">
    <location>
        <position position="72"/>
    </location>
    <ligand>
        <name>GTP</name>
        <dbReference type="ChEBI" id="CHEBI:37565"/>
    </ligand>
</feature>
<organism evidence="10 11">
    <name type="scientific">Williamsia serinedens</name>
    <dbReference type="NCBI Taxonomy" id="391736"/>
    <lineage>
        <taxon>Bacteria</taxon>
        <taxon>Bacillati</taxon>
        <taxon>Actinomycetota</taxon>
        <taxon>Actinomycetes</taxon>
        <taxon>Mycobacteriales</taxon>
        <taxon>Nocardiaceae</taxon>
        <taxon>Williamsia</taxon>
    </lineage>
</organism>
<dbReference type="EMBL" id="JAMTCG010000001">
    <property type="protein sequence ID" value="MCP2158915.1"/>
    <property type="molecule type" value="Genomic_DNA"/>
</dbReference>
<keyword evidence="7 8" id="KW-0501">Molybdenum cofactor biosynthesis</keyword>
<comment type="cofactor">
    <cofactor evidence="8">
        <name>Mg(2+)</name>
        <dbReference type="ChEBI" id="CHEBI:18420"/>
    </cofactor>
</comment>
<comment type="subcellular location">
    <subcellularLocation>
        <location evidence="8">Cytoplasm</location>
    </subcellularLocation>
</comment>
<comment type="similarity">
    <text evidence="8">Belongs to the MobA family.</text>
</comment>
<comment type="function">
    <text evidence="8">Transfers a GMP moiety from GTP to Mo-molybdopterin (Mo-MPT) cofactor (Moco or molybdenum cofactor) to form Mo-molybdopterin guanine dinucleotide (Mo-MGD) cofactor.</text>
</comment>
<comment type="domain">
    <text evidence="8">The N-terminal domain determines nucleotide recognition and specific binding, while the C-terminal domain determines the specific binding to the target protein.</text>
</comment>